<dbReference type="AlphaFoldDB" id="A0A0C9U942"/>
<keyword evidence="1" id="KW-0812">Transmembrane</keyword>
<proteinExistence type="predicted"/>
<name>A0A0C9U942_SPHS4</name>
<keyword evidence="1" id="KW-0472">Membrane</keyword>
<evidence type="ECO:0000313" key="3">
    <source>
        <dbReference type="Proteomes" id="UP000054279"/>
    </source>
</evidence>
<dbReference type="HOGENOM" id="CLU_2190349_0_0_1"/>
<dbReference type="Proteomes" id="UP000054279">
    <property type="component" value="Unassembled WGS sequence"/>
</dbReference>
<feature type="transmembrane region" description="Helical" evidence="1">
    <location>
        <begin position="20"/>
        <end position="40"/>
    </location>
</feature>
<dbReference type="OrthoDB" id="444631at2759"/>
<keyword evidence="3" id="KW-1185">Reference proteome</keyword>
<evidence type="ECO:0000313" key="2">
    <source>
        <dbReference type="EMBL" id="KIJ25572.1"/>
    </source>
</evidence>
<gene>
    <name evidence="2" type="ORF">M422DRAFT_273436</name>
</gene>
<keyword evidence="1" id="KW-1133">Transmembrane helix</keyword>
<protein>
    <submittedName>
        <fullName evidence="2">Uncharacterized protein</fullName>
    </submittedName>
</protein>
<sequence length="120" mass="12816">MNHAFFVLRAGGLKEALAAIVQDVVSLIVANLSVLIAYLFRIGTEKPESAPTFGTGSIITFGGSGKKRNPAITMTYITTETKVHKDPAVVTLKTLGSTVDGGEESQFYMKGHDDKDIVTV</sequence>
<dbReference type="EMBL" id="KN837407">
    <property type="protein sequence ID" value="KIJ25572.1"/>
    <property type="molecule type" value="Genomic_DNA"/>
</dbReference>
<evidence type="ECO:0000256" key="1">
    <source>
        <dbReference type="SAM" id="Phobius"/>
    </source>
</evidence>
<reference evidence="2 3" key="1">
    <citation type="submission" date="2014-06" db="EMBL/GenBank/DDBJ databases">
        <title>Evolutionary Origins and Diversification of the Mycorrhizal Mutualists.</title>
        <authorList>
            <consortium name="DOE Joint Genome Institute"/>
            <consortium name="Mycorrhizal Genomics Consortium"/>
            <person name="Kohler A."/>
            <person name="Kuo A."/>
            <person name="Nagy L.G."/>
            <person name="Floudas D."/>
            <person name="Copeland A."/>
            <person name="Barry K.W."/>
            <person name="Cichocki N."/>
            <person name="Veneault-Fourrey C."/>
            <person name="LaButti K."/>
            <person name="Lindquist E.A."/>
            <person name="Lipzen A."/>
            <person name="Lundell T."/>
            <person name="Morin E."/>
            <person name="Murat C."/>
            <person name="Riley R."/>
            <person name="Ohm R."/>
            <person name="Sun H."/>
            <person name="Tunlid A."/>
            <person name="Henrissat B."/>
            <person name="Grigoriev I.V."/>
            <person name="Hibbett D.S."/>
            <person name="Martin F."/>
        </authorList>
    </citation>
    <scope>NUCLEOTIDE SEQUENCE [LARGE SCALE GENOMIC DNA]</scope>
    <source>
        <strain evidence="2 3">SS14</strain>
    </source>
</reference>
<organism evidence="2 3">
    <name type="scientific">Sphaerobolus stellatus (strain SS14)</name>
    <dbReference type="NCBI Taxonomy" id="990650"/>
    <lineage>
        <taxon>Eukaryota</taxon>
        <taxon>Fungi</taxon>
        <taxon>Dikarya</taxon>
        <taxon>Basidiomycota</taxon>
        <taxon>Agaricomycotina</taxon>
        <taxon>Agaricomycetes</taxon>
        <taxon>Phallomycetidae</taxon>
        <taxon>Geastrales</taxon>
        <taxon>Sphaerobolaceae</taxon>
        <taxon>Sphaerobolus</taxon>
    </lineage>
</organism>
<accession>A0A0C9U942</accession>